<dbReference type="Proteomes" id="UP001151699">
    <property type="component" value="Chromosome A"/>
</dbReference>
<keyword evidence="2" id="KW-1185">Reference proteome</keyword>
<dbReference type="AlphaFoldDB" id="A0A9Q0N9Y8"/>
<protein>
    <submittedName>
        <fullName evidence="1">cGMP-dependent protein kinase, isozyme 2 forms cD4/T1/T3A/T3B</fullName>
    </submittedName>
</protein>
<dbReference type="GO" id="GO:0016301">
    <property type="term" value="F:kinase activity"/>
    <property type="evidence" value="ECO:0007669"/>
    <property type="project" value="UniProtKB-KW"/>
</dbReference>
<accession>A0A9Q0N9Y8</accession>
<feature type="non-terminal residue" evidence="1">
    <location>
        <position position="277"/>
    </location>
</feature>
<evidence type="ECO:0000313" key="1">
    <source>
        <dbReference type="EMBL" id="KAJ6646394.1"/>
    </source>
</evidence>
<dbReference type="OrthoDB" id="7790602at2759"/>
<name>A0A9Q0N9Y8_9DIPT</name>
<reference evidence="1" key="1">
    <citation type="submission" date="2022-07" db="EMBL/GenBank/DDBJ databases">
        <authorList>
            <person name="Trinca V."/>
            <person name="Uliana J.V.C."/>
            <person name="Torres T.T."/>
            <person name="Ward R.J."/>
            <person name="Monesi N."/>
        </authorList>
    </citation>
    <scope>NUCLEOTIDE SEQUENCE</scope>
    <source>
        <strain evidence="1">HSMRA1968</strain>
        <tissue evidence="1">Whole embryos</tissue>
    </source>
</reference>
<keyword evidence="1" id="KW-0418">Kinase</keyword>
<gene>
    <name evidence="1" type="primary">for_1</name>
    <name evidence="1" type="ORF">Bhyg_01605</name>
</gene>
<organism evidence="1 2">
    <name type="scientific">Pseudolycoriella hygida</name>
    <dbReference type="NCBI Taxonomy" id="35572"/>
    <lineage>
        <taxon>Eukaryota</taxon>
        <taxon>Metazoa</taxon>
        <taxon>Ecdysozoa</taxon>
        <taxon>Arthropoda</taxon>
        <taxon>Hexapoda</taxon>
        <taxon>Insecta</taxon>
        <taxon>Pterygota</taxon>
        <taxon>Neoptera</taxon>
        <taxon>Endopterygota</taxon>
        <taxon>Diptera</taxon>
        <taxon>Nematocera</taxon>
        <taxon>Sciaroidea</taxon>
        <taxon>Sciaridae</taxon>
        <taxon>Pseudolycoriella</taxon>
    </lineage>
</organism>
<dbReference type="EMBL" id="WJQU01000001">
    <property type="protein sequence ID" value="KAJ6646394.1"/>
    <property type="molecule type" value="Genomic_DNA"/>
</dbReference>
<proteinExistence type="predicted"/>
<sequence>MFFFRICSVVHQHLEMIIIEKGTIDAAVMSEPPQQVLKMKTLDETVLNLRCELRTLYESLSEKNNHLMLLERYVRERDLSIKRLRNEFHKLREHQCLDKKVDSQNDDIDSKQSNDIVSEKPESISELKKALNERDALIKELSEKIIRLSHDLSYVQRKSFAKDDKIIELQNEIDKFRQVVRPLTQAIFERKRSDSFVEWITPGVESTRILPMSEGRIKRQAISAEPLSGMGGMDGELVKVPKSSLSRELIKSAILDNDFMKNLDMTQIREIVDCMYP</sequence>
<evidence type="ECO:0000313" key="2">
    <source>
        <dbReference type="Proteomes" id="UP001151699"/>
    </source>
</evidence>
<dbReference type="Gene3D" id="1.20.5.170">
    <property type="match status" value="1"/>
</dbReference>
<keyword evidence="1" id="KW-0808">Transferase</keyword>
<comment type="caution">
    <text evidence="1">The sequence shown here is derived from an EMBL/GenBank/DDBJ whole genome shotgun (WGS) entry which is preliminary data.</text>
</comment>